<dbReference type="HOGENOM" id="CLU_103054_2_1_6"/>
<dbReference type="GO" id="GO:0005737">
    <property type="term" value="C:cytoplasm"/>
    <property type="evidence" value="ECO:0007669"/>
    <property type="project" value="UniProtKB-SubCell"/>
</dbReference>
<organism evidence="7 8">
    <name type="scientific">Xylella fastidiosa subsp. sandyi Ann-1</name>
    <dbReference type="NCBI Taxonomy" id="155920"/>
    <lineage>
        <taxon>Bacteria</taxon>
        <taxon>Pseudomonadati</taxon>
        <taxon>Pseudomonadota</taxon>
        <taxon>Gammaproteobacteria</taxon>
        <taxon>Lysobacterales</taxon>
        <taxon>Lysobacteraceae</taxon>
        <taxon>Xylella</taxon>
    </lineage>
</organism>
<dbReference type="EMBL" id="CP006696">
    <property type="protein sequence ID" value="AIC09484.1"/>
    <property type="molecule type" value="Genomic_DNA"/>
</dbReference>
<dbReference type="Proteomes" id="UP000027215">
    <property type="component" value="Chromosome"/>
</dbReference>
<comment type="subcellular location">
    <subcellularLocation>
        <location evidence="2">Cytoplasm</location>
    </subcellularLocation>
</comment>
<dbReference type="RefSeq" id="WP_004089280.1">
    <property type="nucleotide sequence ID" value="NZ_CP006696.1"/>
</dbReference>
<comment type="function">
    <text evidence="1">An FAD assembly protein, which accelerates covalent attachment of the cofactor into other proteins. Plays an essential role in the assembly of succinate dehydrogenase (SDH, respiratory complex II), an enzyme complex that is a component of both the tricarboxylic acid cycle and the electron transport chain, and which couples the oxidation of succinate to fumarate with the reduction of ubiquinone (coenzyme Q) to ubiquinol. Required for flavinylation (covalent attachment of FAD) of the flavoprotein subunit SdhA of SDH and other flavinylated proteins as well.</text>
</comment>
<dbReference type="GeneID" id="93904055"/>
<evidence type="ECO:0000313" key="8">
    <source>
        <dbReference type="Proteomes" id="UP000027215"/>
    </source>
</evidence>
<dbReference type="InterPro" id="IPR050531">
    <property type="entry name" value="SdhE_FAD_assembly_factor"/>
</dbReference>
<evidence type="ECO:0000256" key="4">
    <source>
        <dbReference type="ARBA" id="ARBA00019418"/>
    </source>
</evidence>
<protein>
    <recommendedName>
        <fullName evidence="4">FAD assembly factor SdhE</fullName>
    </recommendedName>
</protein>
<sequence length="82" mass="9793">MDKPAELNKLRWRSRRGMRELDHLFDRYLSHCWAQASEAERGVFLRFLDCEDDKLWRWLMGYEVCQDASFAALIVTMRALPA</sequence>
<dbReference type="PANTHER" id="PTHR39585:SF1">
    <property type="entry name" value="FAD ASSEMBLY FACTOR SDHE"/>
    <property type="match status" value="1"/>
</dbReference>
<keyword evidence="5" id="KW-0963">Cytoplasm</keyword>
<name>A0A060GYG6_XYLFS</name>
<dbReference type="SUPFAM" id="SSF109910">
    <property type="entry name" value="YgfY-like"/>
    <property type="match status" value="1"/>
</dbReference>
<dbReference type="InterPro" id="IPR036714">
    <property type="entry name" value="SDH_sf"/>
</dbReference>
<evidence type="ECO:0000256" key="2">
    <source>
        <dbReference type="ARBA" id="ARBA00004496"/>
    </source>
</evidence>
<gene>
    <name evidence="7" type="ORF">D934_02850</name>
</gene>
<dbReference type="AlphaFoldDB" id="A0A060GYG6"/>
<dbReference type="Gene3D" id="1.10.150.250">
    <property type="entry name" value="Flavinator of succinate dehydrogenase"/>
    <property type="match status" value="1"/>
</dbReference>
<evidence type="ECO:0000256" key="1">
    <source>
        <dbReference type="ARBA" id="ARBA00003135"/>
    </source>
</evidence>
<evidence type="ECO:0000256" key="5">
    <source>
        <dbReference type="ARBA" id="ARBA00022490"/>
    </source>
</evidence>
<comment type="similarity">
    <text evidence="3">Belongs to the SdhE FAD assembly factor family.</text>
</comment>
<evidence type="ECO:0000256" key="6">
    <source>
        <dbReference type="ARBA" id="ARBA00023186"/>
    </source>
</evidence>
<dbReference type="GO" id="GO:0006105">
    <property type="term" value="P:succinate metabolic process"/>
    <property type="evidence" value="ECO:0007669"/>
    <property type="project" value="TreeGrafter"/>
</dbReference>
<proteinExistence type="inferred from homology"/>
<reference evidence="7 8" key="1">
    <citation type="submission" date="2013-08" db="EMBL/GenBank/DDBJ databases">
        <authorList>
            <person name="Stouthamer R."/>
            <person name="Nunney L."/>
        </authorList>
    </citation>
    <scope>NUCLEOTIDE SEQUENCE [LARGE SCALE GENOMIC DNA]</scope>
    <source>
        <strain evidence="8">ann-1</strain>
    </source>
</reference>
<dbReference type="InterPro" id="IPR005631">
    <property type="entry name" value="SDH"/>
</dbReference>
<dbReference type="Pfam" id="PF03937">
    <property type="entry name" value="Sdh5"/>
    <property type="match status" value="1"/>
</dbReference>
<evidence type="ECO:0000313" key="7">
    <source>
        <dbReference type="EMBL" id="AIC09484.1"/>
    </source>
</evidence>
<dbReference type="KEGG" id="xfs:D934_02850"/>
<keyword evidence="6" id="KW-0143">Chaperone</keyword>
<accession>A0A060GYG6</accession>
<evidence type="ECO:0000256" key="3">
    <source>
        <dbReference type="ARBA" id="ARBA00008571"/>
    </source>
</evidence>
<dbReference type="PATRIC" id="fig|155920.8.peg.691"/>
<dbReference type="PANTHER" id="PTHR39585">
    <property type="entry name" value="FAD ASSEMBLY FACTOR SDHE"/>
    <property type="match status" value="1"/>
</dbReference>